<dbReference type="PROSITE" id="PS50850">
    <property type="entry name" value="MFS"/>
    <property type="match status" value="1"/>
</dbReference>
<dbReference type="Gene3D" id="1.20.1720.10">
    <property type="entry name" value="Multidrug resistance protein D"/>
    <property type="match status" value="1"/>
</dbReference>
<evidence type="ECO:0000256" key="3">
    <source>
        <dbReference type="ARBA" id="ARBA00022475"/>
    </source>
</evidence>
<feature type="transmembrane region" description="Helical" evidence="7">
    <location>
        <begin position="238"/>
        <end position="257"/>
    </location>
</feature>
<dbReference type="GO" id="GO:0005886">
    <property type="term" value="C:plasma membrane"/>
    <property type="evidence" value="ECO:0007669"/>
    <property type="project" value="UniProtKB-SubCell"/>
</dbReference>
<dbReference type="SUPFAM" id="SSF103473">
    <property type="entry name" value="MFS general substrate transporter"/>
    <property type="match status" value="1"/>
</dbReference>
<dbReference type="InterPro" id="IPR020846">
    <property type="entry name" value="MFS_dom"/>
</dbReference>
<keyword evidence="6 7" id="KW-0472">Membrane</keyword>
<feature type="transmembrane region" description="Helical" evidence="7">
    <location>
        <begin position="404"/>
        <end position="426"/>
    </location>
</feature>
<evidence type="ECO:0000256" key="4">
    <source>
        <dbReference type="ARBA" id="ARBA00022692"/>
    </source>
</evidence>
<feature type="transmembrane region" description="Helical" evidence="7">
    <location>
        <begin position="143"/>
        <end position="161"/>
    </location>
</feature>
<evidence type="ECO:0000256" key="5">
    <source>
        <dbReference type="ARBA" id="ARBA00022989"/>
    </source>
</evidence>
<feature type="transmembrane region" description="Helical" evidence="7">
    <location>
        <begin position="85"/>
        <end position="104"/>
    </location>
</feature>
<keyword evidence="10" id="KW-1185">Reference proteome</keyword>
<name>A0A1X1UPS7_9MYCO</name>
<dbReference type="InterPro" id="IPR036259">
    <property type="entry name" value="MFS_trans_sf"/>
</dbReference>
<feature type="transmembrane region" description="Helical" evidence="7">
    <location>
        <begin position="366"/>
        <end position="392"/>
    </location>
</feature>
<evidence type="ECO:0000259" key="8">
    <source>
        <dbReference type="PROSITE" id="PS50850"/>
    </source>
</evidence>
<keyword evidence="2" id="KW-0813">Transport</keyword>
<dbReference type="InterPro" id="IPR011701">
    <property type="entry name" value="MFS"/>
</dbReference>
<dbReference type="CDD" id="cd17503">
    <property type="entry name" value="MFS_LmrB_MDR_like"/>
    <property type="match status" value="1"/>
</dbReference>
<dbReference type="AlphaFoldDB" id="A0A1X1UPS7"/>
<dbReference type="GO" id="GO:0022857">
    <property type="term" value="F:transmembrane transporter activity"/>
    <property type="evidence" value="ECO:0007669"/>
    <property type="project" value="InterPro"/>
</dbReference>
<keyword evidence="3" id="KW-1003">Cell membrane</keyword>
<keyword evidence="4 7" id="KW-0812">Transmembrane</keyword>
<dbReference type="STRING" id="1260918.AWC06_19650"/>
<proteinExistence type="predicted"/>
<dbReference type="Proteomes" id="UP000194000">
    <property type="component" value="Unassembled WGS sequence"/>
</dbReference>
<organism evidence="9 10">
    <name type="scientific">Mycobacterium fragae</name>
    <dbReference type="NCBI Taxonomy" id="1260918"/>
    <lineage>
        <taxon>Bacteria</taxon>
        <taxon>Bacillati</taxon>
        <taxon>Actinomycetota</taxon>
        <taxon>Actinomycetes</taxon>
        <taxon>Mycobacteriales</taxon>
        <taxon>Mycobacteriaceae</taxon>
        <taxon>Mycobacterium</taxon>
    </lineage>
</organism>
<feature type="transmembrane region" description="Helical" evidence="7">
    <location>
        <begin position="481"/>
        <end position="503"/>
    </location>
</feature>
<feature type="transmembrane region" description="Helical" evidence="7">
    <location>
        <begin position="16"/>
        <end position="40"/>
    </location>
</feature>
<dbReference type="NCBIfam" id="TIGR00711">
    <property type="entry name" value="efflux_EmrB"/>
    <property type="match status" value="1"/>
</dbReference>
<accession>A0A1X1UPS7</accession>
<comment type="subcellular location">
    <subcellularLocation>
        <location evidence="1">Cell membrane</location>
        <topology evidence="1">Multi-pass membrane protein</topology>
    </subcellularLocation>
</comment>
<evidence type="ECO:0000313" key="10">
    <source>
        <dbReference type="Proteomes" id="UP000194000"/>
    </source>
</evidence>
<feature type="transmembrane region" description="Helical" evidence="7">
    <location>
        <begin position="277"/>
        <end position="295"/>
    </location>
</feature>
<feature type="transmembrane region" description="Helical" evidence="7">
    <location>
        <begin position="110"/>
        <end position="131"/>
    </location>
</feature>
<dbReference type="Pfam" id="PF07690">
    <property type="entry name" value="MFS_1"/>
    <property type="match status" value="1"/>
</dbReference>
<comment type="caution">
    <text evidence="9">The sequence shown here is derived from an EMBL/GenBank/DDBJ whole genome shotgun (WGS) entry which is preliminary data.</text>
</comment>
<protein>
    <submittedName>
        <fullName evidence="9">MFS transporter</fullName>
    </submittedName>
</protein>
<feature type="transmembrane region" description="Helical" evidence="7">
    <location>
        <begin position="340"/>
        <end position="360"/>
    </location>
</feature>
<evidence type="ECO:0000313" key="9">
    <source>
        <dbReference type="EMBL" id="ORV58777.1"/>
    </source>
</evidence>
<dbReference type="Gene3D" id="1.20.1250.20">
    <property type="entry name" value="MFS general substrate transporter like domains"/>
    <property type="match status" value="1"/>
</dbReference>
<dbReference type="PANTHER" id="PTHR42718">
    <property type="entry name" value="MAJOR FACILITATOR SUPERFAMILY MULTIDRUG TRANSPORTER MFSC"/>
    <property type="match status" value="1"/>
</dbReference>
<feature type="domain" description="Major facilitator superfamily (MFS) profile" evidence="8">
    <location>
        <begin position="19"/>
        <end position="508"/>
    </location>
</feature>
<feature type="transmembrane region" description="Helical" evidence="7">
    <location>
        <begin position="52"/>
        <end position="73"/>
    </location>
</feature>
<keyword evidence="5 7" id="KW-1133">Transmembrane helix</keyword>
<evidence type="ECO:0000256" key="1">
    <source>
        <dbReference type="ARBA" id="ARBA00004651"/>
    </source>
</evidence>
<evidence type="ECO:0000256" key="7">
    <source>
        <dbReference type="SAM" id="Phobius"/>
    </source>
</evidence>
<reference evidence="9 10" key="1">
    <citation type="submission" date="2016-01" db="EMBL/GenBank/DDBJ databases">
        <title>The new phylogeny of the genus Mycobacterium.</title>
        <authorList>
            <person name="Tarcisio F."/>
            <person name="Conor M."/>
            <person name="Antonella G."/>
            <person name="Elisabetta G."/>
            <person name="Giulia F.S."/>
            <person name="Sara T."/>
            <person name="Anna F."/>
            <person name="Clotilde B."/>
            <person name="Roberto B."/>
            <person name="Veronica D.S."/>
            <person name="Fabio R."/>
            <person name="Monica P."/>
            <person name="Olivier J."/>
            <person name="Enrico T."/>
            <person name="Nicola S."/>
        </authorList>
    </citation>
    <scope>NUCLEOTIDE SEQUENCE [LARGE SCALE GENOMIC DNA]</scope>
    <source>
        <strain evidence="9 10">DSM 45731</strain>
    </source>
</reference>
<dbReference type="PANTHER" id="PTHR42718:SF46">
    <property type="entry name" value="BLR6921 PROTEIN"/>
    <property type="match status" value="1"/>
</dbReference>
<feature type="transmembrane region" description="Helical" evidence="7">
    <location>
        <begin position="206"/>
        <end position="226"/>
    </location>
</feature>
<sequence length="517" mass="54608">MTDDESTYPDTLDARLLRIAGVAVLAMVMAIMDSTVVGVAQRTFIAEFASTQAVVAWTMTGYTLALATVIPLAGWAADRFGTKRLFMGSLLAFTAGSLLCAMAPNITLLIAFRVVQGLGGGMLMPLAFTILTREAGPKRIGRLMAVLGIPMLLGPVCGPILGGWLIDTYSWEWIFRINLPIGVTAFILAAIVFPRDRGTPSEAFDFVGMLLLSPGLATLLYGVSSIPGRGTVADRHVWMPAAIGLVLITAFVLHALYRADHPLIDLRLFKNREVTAANMAMLLSAAALFGAGLLIPSCFQQLLHQTPLQSGIHMMPERLGAMVAMPIAGTLLDRRGPDKIVLVGVSLIAAGMATFGYGVWTQASYLPVLLVGLVLMGMGLGCTTMPLAAAAVQSLARHQIARGSALINVNLQVAGAISSALMSVILTNEFNHSKNISAANKLAMLQQGAARHGVVPAPTPYPGRALPPDFMSNVLHDLSHAYTAVFVVAAVLAMLAVIPAAFLPKRPVAADQPPMIA</sequence>
<dbReference type="InterPro" id="IPR004638">
    <property type="entry name" value="EmrB-like"/>
</dbReference>
<evidence type="ECO:0000256" key="6">
    <source>
        <dbReference type="ARBA" id="ARBA00023136"/>
    </source>
</evidence>
<gene>
    <name evidence="9" type="ORF">AWC06_19650</name>
</gene>
<evidence type="ECO:0000256" key="2">
    <source>
        <dbReference type="ARBA" id="ARBA00022448"/>
    </source>
</evidence>
<dbReference type="EMBL" id="LQOW01000026">
    <property type="protein sequence ID" value="ORV58777.1"/>
    <property type="molecule type" value="Genomic_DNA"/>
</dbReference>
<feature type="transmembrane region" description="Helical" evidence="7">
    <location>
        <begin position="173"/>
        <end position="194"/>
    </location>
</feature>